<feature type="region of interest" description="Disordered" evidence="1">
    <location>
        <begin position="275"/>
        <end position="338"/>
    </location>
</feature>
<dbReference type="EMBL" id="MTQA01000164">
    <property type="protein sequence ID" value="PNP75943.1"/>
    <property type="molecule type" value="Genomic_DNA"/>
</dbReference>
<comment type="caution">
    <text evidence="2">The sequence shown here is derived from an EMBL/GenBank/DDBJ whole genome shotgun (WGS) entry which is preliminary data.</text>
</comment>
<dbReference type="OrthoDB" id="5090716at2759"/>
<feature type="region of interest" description="Disordered" evidence="1">
    <location>
        <begin position="390"/>
        <end position="455"/>
    </location>
</feature>
<protein>
    <submittedName>
        <fullName evidence="2">Uncharacterized protein</fullName>
    </submittedName>
</protein>
<reference evidence="2 3" key="1">
    <citation type="submission" date="2017-06" db="EMBL/GenBank/DDBJ databases">
        <title>Genome of Fusarium nygamai isolate CS10214.</title>
        <authorList>
            <person name="Gardiner D.M."/>
            <person name="Obanor F."/>
            <person name="Kazan K."/>
        </authorList>
    </citation>
    <scope>NUCLEOTIDE SEQUENCE [LARGE SCALE GENOMIC DNA]</scope>
    <source>
        <strain evidence="2 3">CS10214</strain>
    </source>
</reference>
<feature type="region of interest" description="Disordered" evidence="1">
    <location>
        <begin position="1"/>
        <end position="44"/>
    </location>
</feature>
<dbReference type="AlphaFoldDB" id="A0A2K0W103"/>
<organism evidence="2 3">
    <name type="scientific">Gibberella nygamai</name>
    <name type="common">Bean root rot disease fungus</name>
    <name type="synonym">Fusarium nygamai</name>
    <dbReference type="NCBI Taxonomy" id="42673"/>
    <lineage>
        <taxon>Eukaryota</taxon>
        <taxon>Fungi</taxon>
        <taxon>Dikarya</taxon>
        <taxon>Ascomycota</taxon>
        <taxon>Pezizomycotina</taxon>
        <taxon>Sordariomycetes</taxon>
        <taxon>Hypocreomycetidae</taxon>
        <taxon>Hypocreales</taxon>
        <taxon>Nectriaceae</taxon>
        <taxon>Fusarium</taxon>
        <taxon>Fusarium fujikuroi species complex</taxon>
    </lineage>
</organism>
<sequence length="455" mass="52748">MSSKASETTDMAAEKPFDQAGEMLSKESVEKPDMTDQVTKTLGTEAAQDGTKIVNGRRFTFRFRDSNGMLLPPNKHWTDEEGNSEGHDEEWWEKKLLLRDWIYGRMSPEEFDAHFPYYMGPPKEWYRINKEADAMPQEEQGPSGLKENDEHCTQRYANYYGDGSGLPLRPGMGPMTDEQKQDEVHGCMSSEEFDDHFPNYNGPKDCDRNKKEDVSDVRSSNPREFNEPPRNQDDSRYEDDSWIEENCWNEEEANGIVNDHTPSMLRDEYYACLHGDDGDLRLQPSKEPSKTEEGFVEEPMKEDNKEKPRYAQRYGDGSGLPLRPGMGPPPTDEEYQESWKELQEQFEVVWNMTDEEFYAQYPEYEAIKDHRFAEGEAEEMLEREDNENPIYASYYGDGNGLPLRPGMGPPPTEEEQEESLKKWRAEEDKIFTMSDEEFNADSLERGKFPNRLSSS</sequence>
<accession>A0A2K0W103</accession>
<proteinExistence type="predicted"/>
<keyword evidence="3" id="KW-1185">Reference proteome</keyword>
<feature type="compositionally biased region" description="Basic and acidic residues" evidence="1">
    <location>
        <begin position="224"/>
        <end position="239"/>
    </location>
</feature>
<gene>
    <name evidence="2" type="ORF">FNYG_10803</name>
</gene>
<evidence type="ECO:0000256" key="1">
    <source>
        <dbReference type="SAM" id="MobiDB-lite"/>
    </source>
</evidence>
<feature type="compositionally biased region" description="Basic and acidic residues" evidence="1">
    <location>
        <begin position="24"/>
        <end position="34"/>
    </location>
</feature>
<evidence type="ECO:0000313" key="3">
    <source>
        <dbReference type="Proteomes" id="UP000236664"/>
    </source>
</evidence>
<feature type="region of interest" description="Disordered" evidence="1">
    <location>
        <begin position="163"/>
        <end position="241"/>
    </location>
</feature>
<evidence type="ECO:0000313" key="2">
    <source>
        <dbReference type="EMBL" id="PNP75943.1"/>
    </source>
</evidence>
<feature type="compositionally biased region" description="Basic and acidic residues" evidence="1">
    <location>
        <begin position="418"/>
        <end position="430"/>
    </location>
</feature>
<name>A0A2K0W103_GIBNY</name>
<dbReference type="Proteomes" id="UP000236664">
    <property type="component" value="Unassembled WGS sequence"/>
</dbReference>
<feature type="compositionally biased region" description="Basic and acidic residues" evidence="1">
    <location>
        <begin position="204"/>
        <end position="216"/>
    </location>
</feature>
<feature type="compositionally biased region" description="Basic and acidic residues" evidence="1">
    <location>
        <begin position="287"/>
        <end position="309"/>
    </location>
</feature>